<feature type="compositionally biased region" description="Basic and acidic residues" evidence="1">
    <location>
        <begin position="271"/>
        <end position="280"/>
    </location>
</feature>
<name>A0A8E2JHV6_9PEZI</name>
<evidence type="ECO:0000313" key="3">
    <source>
        <dbReference type="EMBL" id="OCK83073.1"/>
    </source>
</evidence>
<protein>
    <submittedName>
        <fullName evidence="3">Uncharacterized protein</fullName>
    </submittedName>
</protein>
<gene>
    <name evidence="3" type="ORF">K432DRAFT_402341</name>
</gene>
<proteinExistence type="predicted"/>
<feature type="transmembrane region" description="Helical" evidence="2">
    <location>
        <begin position="92"/>
        <end position="110"/>
    </location>
</feature>
<dbReference type="AlphaFoldDB" id="A0A8E2JHV6"/>
<evidence type="ECO:0000256" key="2">
    <source>
        <dbReference type="SAM" id="Phobius"/>
    </source>
</evidence>
<dbReference type="Proteomes" id="UP000250266">
    <property type="component" value="Unassembled WGS sequence"/>
</dbReference>
<evidence type="ECO:0000313" key="4">
    <source>
        <dbReference type="Proteomes" id="UP000250266"/>
    </source>
</evidence>
<accession>A0A8E2JHV6</accession>
<dbReference type="EMBL" id="KV744870">
    <property type="protein sequence ID" value="OCK83073.1"/>
    <property type="molecule type" value="Genomic_DNA"/>
</dbReference>
<feature type="transmembrane region" description="Helical" evidence="2">
    <location>
        <begin position="47"/>
        <end position="66"/>
    </location>
</feature>
<feature type="transmembrane region" description="Helical" evidence="2">
    <location>
        <begin position="225"/>
        <end position="249"/>
    </location>
</feature>
<feature type="transmembrane region" description="Helical" evidence="2">
    <location>
        <begin position="186"/>
        <end position="205"/>
    </location>
</feature>
<feature type="transmembrane region" description="Helical" evidence="2">
    <location>
        <begin position="122"/>
        <end position="145"/>
    </location>
</feature>
<keyword evidence="2" id="KW-0472">Membrane</keyword>
<evidence type="ECO:0000256" key="1">
    <source>
        <dbReference type="SAM" id="MobiDB-lite"/>
    </source>
</evidence>
<reference evidence="3 4" key="1">
    <citation type="journal article" date="2016" name="Nat. Commun.">
        <title>Ectomycorrhizal ecology is imprinted in the genome of the dominant symbiotic fungus Cenococcum geophilum.</title>
        <authorList>
            <consortium name="DOE Joint Genome Institute"/>
            <person name="Peter M."/>
            <person name="Kohler A."/>
            <person name="Ohm R.A."/>
            <person name="Kuo A."/>
            <person name="Krutzmann J."/>
            <person name="Morin E."/>
            <person name="Arend M."/>
            <person name="Barry K.W."/>
            <person name="Binder M."/>
            <person name="Choi C."/>
            <person name="Clum A."/>
            <person name="Copeland A."/>
            <person name="Grisel N."/>
            <person name="Haridas S."/>
            <person name="Kipfer T."/>
            <person name="LaButti K."/>
            <person name="Lindquist E."/>
            <person name="Lipzen A."/>
            <person name="Maire R."/>
            <person name="Meier B."/>
            <person name="Mihaltcheva S."/>
            <person name="Molinier V."/>
            <person name="Murat C."/>
            <person name="Poggeler S."/>
            <person name="Quandt C.A."/>
            <person name="Sperisen C."/>
            <person name="Tritt A."/>
            <person name="Tisserant E."/>
            <person name="Crous P.W."/>
            <person name="Henrissat B."/>
            <person name="Nehls U."/>
            <person name="Egli S."/>
            <person name="Spatafora J.W."/>
            <person name="Grigoriev I.V."/>
            <person name="Martin F.M."/>
        </authorList>
    </citation>
    <scope>NUCLEOTIDE SEQUENCE [LARGE SCALE GENOMIC DNA]</scope>
    <source>
        <strain evidence="3 4">CBS 459.81</strain>
    </source>
</reference>
<feature type="region of interest" description="Disordered" evidence="1">
    <location>
        <begin position="259"/>
        <end position="280"/>
    </location>
</feature>
<dbReference type="OrthoDB" id="3835530at2759"/>
<feature type="transmembrane region" description="Helical" evidence="2">
    <location>
        <begin position="157"/>
        <end position="179"/>
    </location>
</feature>
<sequence>MLTEMRTAPVDQPVSKPMQAILVAGSYAIWLGLLIYAAILGKKEKTYFYAFVIFAVGVGGIFEPLYDESLMLYFYRPGMWKLYTSFDIPQPVWVYSGYVTLYASVAVFLTRDIHHGITRKQFFKYAIVELLSSCAFEMIAINGGVYEYWGPHVFRIFEYPICIGILEMTQVMCYSVAAAHLRSRAVGVYPLLGVFVIFPITFMGANLGAGAPLIVSLHSPNPTNVAVTFGSLATIFMALTTVWGVSFFLPVEGQIALDEHDSGPKTNSTRTYEDVEDGSH</sequence>
<keyword evidence="2" id="KW-1133">Transmembrane helix</keyword>
<organism evidence="3 4">
    <name type="scientific">Lepidopterella palustris CBS 459.81</name>
    <dbReference type="NCBI Taxonomy" id="1314670"/>
    <lineage>
        <taxon>Eukaryota</taxon>
        <taxon>Fungi</taxon>
        <taxon>Dikarya</taxon>
        <taxon>Ascomycota</taxon>
        <taxon>Pezizomycotina</taxon>
        <taxon>Dothideomycetes</taxon>
        <taxon>Pleosporomycetidae</taxon>
        <taxon>Mytilinidiales</taxon>
        <taxon>Argynnaceae</taxon>
        <taxon>Lepidopterella</taxon>
    </lineage>
</organism>
<feature type="transmembrane region" description="Helical" evidence="2">
    <location>
        <begin position="20"/>
        <end position="40"/>
    </location>
</feature>
<keyword evidence="4" id="KW-1185">Reference proteome</keyword>
<keyword evidence="2" id="KW-0812">Transmembrane</keyword>